<dbReference type="AlphaFoldDB" id="A0A9K3DAW8"/>
<dbReference type="GO" id="GO:0003729">
    <property type="term" value="F:mRNA binding"/>
    <property type="evidence" value="ECO:0007669"/>
    <property type="project" value="InterPro"/>
</dbReference>
<accession>A0A9K3DAW8</accession>
<dbReference type="EMBL" id="BDIP01006222">
    <property type="protein sequence ID" value="GIQ90473.1"/>
    <property type="molecule type" value="Genomic_DNA"/>
</dbReference>
<gene>
    <name evidence="2" type="ORF">KIPB_013277</name>
</gene>
<sequence length="105" mass="12375">RGDNKDNRAELLGKKSHEHMEPCPVCGALLNRIDTEWRLAEHFQGRQHLAYAHMRVIYGLLRDRWSGRSPPDSNYLGEEAWQRLLKIKRLKDKTKKRGRGGPRRF</sequence>
<evidence type="ECO:0000313" key="2">
    <source>
        <dbReference type="EMBL" id="GIQ90473.1"/>
    </source>
</evidence>
<comment type="similarity">
    <text evidence="1">Belongs to the Luc7 family.</text>
</comment>
<organism evidence="2 3">
    <name type="scientific">Kipferlia bialata</name>
    <dbReference type="NCBI Taxonomy" id="797122"/>
    <lineage>
        <taxon>Eukaryota</taxon>
        <taxon>Metamonada</taxon>
        <taxon>Carpediemonas-like organisms</taxon>
        <taxon>Kipferlia</taxon>
    </lineage>
</organism>
<name>A0A9K3DAW8_9EUKA</name>
<keyword evidence="3" id="KW-1185">Reference proteome</keyword>
<comment type="caution">
    <text evidence="2">The sequence shown here is derived from an EMBL/GenBank/DDBJ whole genome shotgun (WGS) entry which is preliminary data.</text>
</comment>
<feature type="non-terminal residue" evidence="2">
    <location>
        <position position="105"/>
    </location>
</feature>
<dbReference type="OrthoDB" id="153872at2759"/>
<protein>
    <submittedName>
        <fullName evidence="2">Luc7-related protein</fullName>
    </submittedName>
</protein>
<evidence type="ECO:0000256" key="1">
    <source>
        <dbReference type="ARBA" id="ARBA00005655"/>
    </source>
</evidence>
<dbReference type="Pfam" id="PF03194">
    <property type="entry name" value="LUC7"/>
    <property type="match status" value="1"/>
</dbReference>
<dbReference type="GO" id="GO:0006376">
    <property type="term" value="P:mRNA splice site recognition"/>
    <property type="evidence" value="ECO:0007669"/>
    <property type="project" value="InterPro"/>
</dbReference>
<reference evidence="2 3" key="1">
    <citation type="journal article" date="2018" name="PLoS ONE">
        <title>The draft genome of Kipferlia bialata reveals reductive genome evolution in fornicate parasites.</title>
        <authorList>
            <person name="Tanifuji G."/>
            <person name="Takabayashi S."/>
            <person name="Kume K."/>
            <person name="Takagi M."/>
            <person name="Nakayama T."/>
            <person name="Kamikawa R."/>
            <person name="Inagaki Y."/>
            <person name="Hashimoto T."/>
        </authorList>
    </citation>
    <scope>NUCLEOTIDE SEQUENCE [LARGE SCALE GENOMIC DNA]</scope>
    <source>
        <strain evidence="2">NY0173</strain>
    </source>
</reference>
<dbReference type="PANTHER" id="PTHR12375">
    <property type="entry name" value="RNA-BINDING PROTEIN LUC7-RELATED"/>
    <property type="match status" value="1"/>
</dbReference>
<evidence type="ECO:0000313" key="3">
    <source>
        <dbReference type="Proteomes" id="UP000265618"/>
    </source>
</evidence>
<proteinExistence type="inferred from homology"/>
<dbReference type="Proteomes" id="UP000265618">
    <property type="component" value="Unassembled WGS sequence"/>
</dbReference>
<dbReference type="GO" id="GO:0005685">
    <property type="term" value="C:U1 snRNP"/>
    <property type="evidence" value="ECO:0007669"/>
    <property type="project" value="InterPro"/>
</dbReference>
<dbReference type="InterPro" id="IPR004882">
    <property type="entry name" value="Luc7-rel"/>
</dbReference>